<proteinExistence type="predicted"/>
<evidence type="ECO:0000313" key="2">
    <source>
        <dbReference type="Proteomes" id="UP000742417"/>
    </source>
</evidence>
<sequence length="364" mass="39423">MSHSTHPYQKELEVATLAVKRASLLTKQLSDSIVQTAKSGTLTKDDKSPVTIGDFALQAIINHAIKLNFPNDEIVGEEDSQELQENNSLADQVLNLITKIQQETGVYNDIVGTLTDKNKVFESIDFGNSQGGLKGRFWALDPIDGTKGFLRGDQFAVCLALIEDGKVVLGVIGCPNLLENIVSNDEHSGVVGGLYSAVKGVGSFYSELFKEGAEPLSQQKRIKMQNHTHPSQLKVVEGVEKGHSSHSTQAEIKAKLGFDLATVAKQTINLDSQVKYCVLASGQADIYLRLPVSDTYREKIWDHAAGNILIYESGGQVGDVTGAPLNFGKGRTLDSKGVIAANKEIFNKVIDAVTEVRKSSTPRV</sequence>
<comment type="caution">
    <text evidence="1">The sequence shown here is derived from an EMBL/GenBank/DDBJ whole genome shotgun (WGS) entry which is preliminary data.</text>
</comment>
<gene>
    <name evidence="1" type="primary">HAL21</name>
    <name evidence="1" type="ORF">GWM34_02566</name>
</gene>
<reference evidence="1" key="1">
    <citation type="submission" date="2020-12" db="EMBL/GenBank/DDBJ databases">
        <title>Draft Genome of Candida africana.</title>
        <authorList>
            <person name="Ayanbimpe G.M."/>
            <person name="Enweani I.B."/>
            <person name="Aguiyi J.C."/>
            <person name="Nnadi U.P."/>
            <person name="Izam Y."/>
            <person name="Ubani A."/>
            <person name="Ngene A.C."/>
        </authorList>
    </citation>
    <scope>NUCLEOTIDE SEQUENCE</scope>
    <source>
        <strain evidence="1">CEC4854</strain>
    </source>
</reference>
<organism evidence="1 2">
    <name type="scientific">Candida africana</name>
    <dbReference type="NCBI Taxonomy" id="241526"/>
    <lineage>
        <taxon>Eukaryota</taxon>
        <taxon>Fungi</taxon>
        <taxon>Dikarya</taxon>
        <taxon>Ascomycota</taxon>
        <taxon>Saccharomycotina</taxon>
        <taxon>Pichiomycetes</taxon>
        <taxon>Debaryomycetaceae</taxon>
        <taxon>Candida/Lodderomyces clade</taxon>
        <taxon>Candida</taxon>
    </lineage>
</organism>
<dbReference type="EMBL" id="JAENJO010000006">
    <property type="protein sequence ID" value="KAG8202410.1"/>
    <property type="molecule type" value="Genomic_DNA"/>
</dbReference>
<name>A0ACB7FMG9_9ASCO</name>
<dbReference type="Proteomes" id="UP000742417">
    <property type="component" value="Unassembled WGS sequence"/>
</dbReference>
<feature type="non-terminal residue" evidence="1">
    <location>
        <position position="1"/>
    </location>
</feature>
<accession>A0ACB7FMG9</accession>
<evidence type="ECO:0000313" key="1">
    <source>
        <dbReference type="EMBL" id="KAG8202410.1"/>
    </source>
</evidence>
<protein>
    <submittedName>
        <fullName evidence="1">HAL21</fullName>
    </submittedName>
</protein>
<keyword evidence="2" id="KW-1185">Reference proteome</keyword>